<dbReference type="AlphaFoldDB" id="A0A4D6Y1K3"/>
<proteinExistence type="inferred from homology"/>
<accession>A0A4D6Y1K3</accession>
<comment type="similarity">
    <text evidence="2">Belongs to the peptidase U62 family.</text>
</comment>
<evidence type="ECO:0000259" key="8">
    <source>
        <dbReference type="Pfam" id="PF19290"/>
    </source>
</evidence>
<evidence type="ECO:0000313" key="9">
    <source>
        <dbReference type="EMBL" id="QCI23376.1"/>
    </source>
</evidence>
<dbReference type="Pfam" id="PF01523">
    <property type="entry name" value="PmbA_TldD_1st"/>
    <property type="match status" value="1"/>
</dbReference>
<dbReference type="PANTHER" id="PTHR30624">
    <property type="entry name" value="UNCHARACTERIZED PROTEIN TLDD AND PMBA"/>
    <property type="match status" value="1"/>
</dbReference>
<keyword evidence="4" id="KW-0378">Hydrolase</keyword>
<evidence type="ECO:0000259" key="7">
    <source>
        <dbReference type="Pfam" id="PF19289"/>
    </source>
</evidence>
<dbReference type="Gene3D" id="3.30.2290.10">
    <property type="entry name" value="PmbA/TldD superfamily"/>
    <property type="match status" value="1"/>
</dbReference>
<dbReference type="SUPFAM" id="SSF111283">
    <property type="entry name" value="Putative modulator of DNA gyrase, PmbA/TldD"/>
    <property type="match status" value="1"/>
</dbReference>
<gene>
    <name evidence="9" type="primary">tldD</name>
    <name evidence="9" type="ORF">D9V73_01845</name>
</gene>
<dbReference type="Pfam" id="PF19289">
    <property type="entry name" value="PmbA_TldD_3rd"/>
    <property type="match status" value="1"/>
</dbReference>
<organism evidence="9 10">
    <name type="scientific">Buchnera aphidicola subsp. Melaphis rhois</name>
    <dbReference type="NCBI Taxonomy" id="118103"/>
    <lineage>
        <taxon>Bacteria</taxon>
        <taxon>Pseudomonadati</taxon>
        <taxon>Pseudomonadota</taxon>
        <taxon>Gammaproteobacteria</taxon>
        <taxon>Enterobacterales</taxon>
        <taxon>Erwiniaceae</taxon>
        <taxon>Buchnera</taxon>
    </lineage>
</organism>
<feature type="domain" description="Metalloprotease TldD/E N-terminal" evidence="6">
    <location>
        <begin position="36"/>
        <end position="86"/>
    </location>
</feature>
<keyword evidence="3 9" id="KW-0645">Protease</keyword>
<dbReference type="InterPro" id="IPR051463">
    <property type="entry name" value="Peptidase_U62_metallo"/>
</dbReference>
<evidence type="ECO:0000256" key="2">
    <source>
        <dbReference type="ARBA" id="ARBA00005836"/>
    </source>
</evidence>
<dbReference type="Proteomes" id="UP000298566">
    <property type="component" value="Chromosome"/>
</dbReference>
<dbReference type="Pfam" id="PF19290">
    <property type="entry name" value="PmbA_TldD_2nd"/>
    <property type="match status" value="1"/>
</dbReference>
<reference evidence="9 10" key="1">
    <citation type="submission" date="2018-10" db="EMBL/GenBank/DDBJ databases">
        <title>Comparative functional genomics of the obligate endosymbiont Buchnera aphidicola.</title>
        <authorList>
            <person name="Chong R.A."/>
        </authorList>
    </citation>
    <scope>NUCLEOTIDE SEQUENCE [LARGE SCALE GENOMIC DNA]</scope>
    <source>
        <strain evidence="9 10">Mrh</strain>
    </source>
</reference>
<dbReference type="InterPro" id="IPR036059">
    <property type="entry name" value="TldD/PmbA_sf"/>
</dbReference>
<evidence type="ECO:0000313" key="10">
    <source>
        <dbReference type="Proteomes" id="UP000298566"/>
    </source>
</evidence>
<dbReference type="RefSeq" id="WP_158336585.1">
    <property type="nucleotide sequence ID" value="NZ_CP033004.1"/>
</dbReference>
<keyword evidence="5 9" id="KW-0482">Metalloprotease</keyword>
<dbReference type="GO" id="GO:0005829">
    <property type="term" value="C:cytosol"/>
    <property type="evidence" value="ECO:0007669"/>
    <property type="project" value="TreeGrafter"/>
</dbReference>
<dbReference type="InterPro" id="IPR045570">
    <property type="entry name" value="Metalloprtase-TldD/E_cen_dom"/>
</dbReference>
<evidence type="ECO:0000256" key="5">
    <source>
        <dbReference type="ARBA" id="ARBA00023049"/>
    </source>
</evidence>
<dbReference type="InterPro" id="IPR045569">
    <property type="entry name" value="Metalloprtase-TldD/E_C"/>
</dbReference>
<dbReference type="OrthoDB" id="9803213at2"/>
<dbReference type="EMBL" id="CP033004">
    <property type="protein sequence ID" value="QCI23376.1"/>
    <property type="molecule type" value="Genomic_DNA"/>
</dbReference>
<evidence type="ECO:0000256" key="4">
    <source>
        <dbReference type="ARBA" id="ARBA00022801"/>
    </source>
</evidence>
<sequence>MILDSVTEHLLTENKITHQNLFEILSDISERRIDYADFYFQSSSNESWILEDNIVKEGLFNINKGFGVRVISGESTGFSYSDNINLNILQESSQLASSILITHPSSICIKSLLEVKREPLYTLDSPLASIGSKEKIEILYKINSIARSIDSRVINVSSILSGEHDQILVAATDGDLAADIRPLVRLSISVVVESKGRRERGFSGGGSRDGYTFFLTNYINGISLIEHYAKEAVRIALVNLSAKDAPSGTFPVVLGPGWPGILLHEAVGHGLEGDFNRQGTSVFTNKIGCKVASELCTVVDDGTIKNKRGSLTIDDEGVPTKYNVLIQNGILKSYIQDKFNSNLMGVKPTGNGRRESYAHLPLPRMTNTYMLSGDSRPEDIIDSIEYGIYALNFSGGQVDITSGNFVFSTSEAYLVKNGKVSHSIKNVMLIGSGSNVMKNISMVGNDLLIDGGVGTCSKNGQNIPVGVGQPTIKLNNITIGGTS</sequence>
<evidence type="ECO:0000256" key="1">
    <source>
        <dbReference type="ARBA" id="ARBA00002796"/>
    </source>
</evidence>
<dbReference type="PIRSF" id="PIRSF004919">
    <property type="entry name" value="TldD"/>
    <property type="match status" value="1"/>
</dbReference>
<protein>
    <submittedName>
        <fullName evidence="9">Metalloprotease TldD</fullName>
    </submittedName>
</protein>
<dbReference type="PANTHER" id="PTHR30624:SF4">
    <property type="entry name" value="METALLOPROTEASE TLDD"/>
    <property type="match status" value="1"/>
</dbReference>
<comment type="function">
    <text evidence="1">Probable metalloprotease.</text>
</comment>
<dbReference type="InterPro" id="IPR035068">
    <property type="entry name" value="TldD/PmbA_N"/>
</dbReference>
<dbReference type="GO" id="GO:0008237">
    <property type="term" value="F:metallopeptidase activity"/>
    <property type="evidence" value="ECO:0007669"/>
    <property type="project" value="UniProtKB-KW"/>
</dbReference>
<feature type="domain" description="Metalloprotease TldD/E central" evidence="8">
    <location>
        <begin position="126"/>
        <end position="240"/>
    </location>
</feature>
<dbReference type="GO" id="GO:0006508">
    <property type="term" value="P:proteolysis"/>
    <property type="evidence" value="ECO:0007669"/>
    <property type="project" value="UniProtKB-KW"/>
</dbReference>
<evidence type="ECO:0000256" key="3">
    <source>
        <dbReference type="ARBA" id="ARBA00022670"/>
    </source>
</evidence>
<dbReference type="NCBIfam" id="NF008006">
    <property type="entry name" value="PRK10735.1"/>
    <property type="match status" value="1"/>
</dbReference>
<dbReference type="InterPro" id="IPR025502">
    <property type="entry name" value="TldD"/>
</dbReference>
<evidence type="ECO:0000259" key="6">
    <source>
        <dbReference type="Pfam" id="PF01523"/>
    </source>
</evidence>
<dbReference type="InterPro" id="IPR002510">
    <property type="entry name" value="Metalloprtase-TldD/E_N"/>
</dbReference>
<name>A0A4D6Y1K3_BUCMH</name>
<feature type="domain" description="Metalloprotease TldD/E C-terminal" evidence="7">
    <location>
        <begin position="247"/>
        <end position="481"/>
    </location>
</feature>